<dbReference type="GO" id="GO:0070929">
    <property type="term" value="P:trans-translation"/>
    <property type="evidence" value="ECO:0007669"/>
    <property type="project" value="UniProtKB-UniRule"/>
</dbReference>
<keyword evidence="2 3" id="KW-0694">RNA-binding</keyword>
<accession>A0A388TEU5</accession>
<evidence type="ECO:0000256" key="3">
    <source>
        <dbReference type="HAMAP-Rule" id="MF_00023"/>
    </source>
</evidence>
<dbReference type="Pfam" id="PF01668">
    <property type="entry name" value="SmpB"/>
    <property type="match status" value="1"/>
</dbReference>
<sequence length="146" mass="16917">MEIINRKAGFDYAILETLEAGILLVGCEVKSIRAGSASIKESFARVKGGELYLVNMYVAPYAQGNRHNPAETRERKLLLKRREIDKLVGRIQQKRLALVPLKVYIKKNRYVKVLLGLGQPKKMYDKKEKKKQKDIERELQREFKIT</sequence>
<reference evidence="4 5" key="1">
    <citation type="journal article" date="2019" name="ISME J.">
        <title>Genome analyses of uncultured TG2/ZB3 bacteria in 'Margulisbacteria' specifically attached to ectosymbiotic spirochetes of protists in the termite gut.</title>
        <authorList>
            <person name="Utami Y.D."/>
            <person name="Kuwahara H."/>
            <person name="Igai K."/>
            <person name="Murakami T."/>
            <person name="Sugaya K."/>
            <person name="Morikawa T."/>
            <person name="Nagura Y."/>
            <person name="Yuki M."/>
            <person name="Deevong P."/>
            <person name="Inoue T."/>
            <person name="Kihara K."/>
            <person name="Lo N."/>
            <person name="Yamada A."/>
            <person name="Ohkuma M."/>
            <person name="Hongoh Y."/>
        </authorList>
    </citation>
    <scope>NUCLEOTIDE SEQUENCE [LARGE SCALE GENOMIC DNA]</scope>
    <source>
        <strain evidence="4">NkOx7-02</strain>
    </source>
</reference>
<dbReference type="CDD" id="cd09294">
    <property type="entry name" value="SmpB"/>
    <property type="match status" value="1"/>
</dbReference>
<protein>
    <recommendedName>
        <fullName evidence="3">SsrA-binding protein</fullName>
    </recommendedName>
    <alternativeName>
        <fullName evidence="3">Small protein B</fullName>
    </alternativeName>
</protein>
<keyword evidence="5" id="KW-1185">Reference proteome</keyword>
<dbReference type="HAMAP" id="MF_00023">
    <property type="entry name" value="SmpB"/>
    <property type="match status" value="1"/>
</dbReference>
<dbReference type="Proteomes" id="UP000275925">
    <property type="component" value="Unassembled WGS sequence"/>
</dbReference>
<dbReference type="EMBL" id="BGZO01000003">
    <property type="protein sequence ID" value="GBR75541.1"/>
    <property type="molecule type" value="Genomic_DNA"/>
</dbReference>
<dbReference type="Gene3D" id="2.40.280.10">
    <property type="match status" value="1"/>
</dbReference>
<evidence type="ECO:0000313" key="4">
    <source>
        <dbReference type="EMBL" id="GBR75541.1"/>
    </source>
</evidence>
<dbReference type="NCBIfam" id="NF003843">
    <property type="entry name" value="PRK05422.1"/>
    <property type="match status" value="1"/>
</dbReference>
<dbReference type="GO" id="GO:0070930">
    <property type="term" value="P:trans-translation-dependent protein tagging"/>
    <property type="evidence" value="ECO:0007669"/>
    <property type="project" value="TreeGrafter"/>
</dbReference>
<dbReference type="PANTHER" id="PTHR30308:SF2">
    <property type="entry name" value="SSRA-BINDING PROTEIN"/>
    <property type="match status" value="1"/>
</dbReference>
<dbReference type="InterPro" id="IPR023620">
    <property type="entry name" value="SmpB"/>
</dbReference>
<dbReference type="AlphaFoldDB" id="A0A388TEU5"/>
<dbReference type="InterPro" id="IPR000037">
    <property type="entry name" value="SsrA-bd_prot"/>
</dbReference>
<dbReference type="PANTHER" id="PTHR30308">
    <property type="entry name" value="TMRNA-BINDING COMPONENT OF TRANS-TRANSLATION TAGGING COMPLEX"/>
    <property type="match status" value="1"/>
</dbReference>
<dbReference type="GO" id="GO:0003723">
    <property type="term" value="F:RNA binding"/>
    <property type="evidence" value="ECO:0007669"/>
    <property type="project" value="UniProtKB-UniRule"/>
</dbReference>
<dbReference type="GO" id="GO:0005829">
    <property type="term" value="C:cytosol"/>
    <property type="evidence" value="ECO:0007669"/>
    <property type="project" value="TreeGrafter"/>
</dbReference>
<dbReference type="PROSITE" id="PS01317">
    <property type="entry name" value="SSRP"/>
    <property type="match status" value="1"/>
</dbReference>
<gene>
    <name evidence="3 4" type="primary">smpB</name>
    <name evidence="4" type="ORF">NO2_0204</name>
</gene>
<keyword evidence="1 3" id="KW-0963">Cytoplasm</keyword>
<evidence type="ECO:0000313" key="5">
    <source>
        <dbReference type="Proteomes" id="UP000275925"/>
    </source>
</evidence>
<organism evidence="4 5">
    <name type="scientific">Candidatus Termititenax persephonae</name>
    <dbReference type="NCBI Taxonomy" id="2218525"/>
    <lineage>
        <taxon>Bacteria</taxon>
        <taxon>Bacillati</taxon>
        <taxon>Candidatus Margulisiibacteriota</taxon>
        <taxon>Candidatus Termititenacia</taxon>
        <taxon>Candidatus Termititenacales</taxon>
        <taxon>Candidatus Termititenacaceae</taxon>
        <taxon>Candidatus Termititenax</taxon>
    </lineage>
</organism>
<name>A0A388TEU5_9BACT</name>
<comment type="similarity">
    <text evidence="3">Belongs to the SmpB family.</text>
</comment>
<comment type="function">
    <text evidence="3">Required for rescue of stalled ribosomes mediated by trans-translation. Binds to transfer-messenger RNA (tmRNA), required for stable association of tmRNA with ribosomes. tmRNA and SmpB together mimic tRNA shape, replacing the anticodon stem-loop with SmpB. tmRNA is encoded by the ssrA gene; the 2 termini fold to resemble tRNA(Ala) and it encodes a 'tag peptide', a short internal open reading frame. During trans-translation Ala-aminoacylated tmRNA acts like a tRNA, entering the A-site of stalled ribosomes, displacing the stalled mRNA. The ribosome then switches to translate the ORF on the tmRNA; the nascent peptide is terminated with the 'tag peptide' encoded by the tmRNA and targeted for degradation. The ribosome is freed to recommence translation, which seems to be the essential function of trans-translation.</text>
</comment>
<evidence type="ECO:0000256" key="1">
    <source>
        <dbReference type="ARBA" id="ARBA00022490"/>
    </source>
</evidence>
<dbReference type="InterPro" id="IPR020081">
    <property type="entry name" value="SsrA-bd_prot_CS"/>
</dbReference>
<comment type="subcellular location">
    <subcellularLocation>
        <location evidence="3">Cytoplasm</location>
    </subcellularLocation>
    <text evidence="3">The tmRNA-SmpB complex associates with stalled 70S ribosomes.</text>
</comment>
<comment type="caution">
    <text evidence="4">The sequence shown here is derived from an EMBL/GenBank/DDBJ whole genome shotgun (WGS) entry which is preliminary data.</text>
</comment>
<dbReference type="NCBIfam" id="TIGR00086">
    <property type="entry name" value="smpB"/>
    <property type="match status" value="1"/>
</dbReference>
<dbReference type="SUPFAM" id="SSF74982">
    <property type="entry name" value="Small protein B (SmpB)"/>
    <property type="match status" value="1"/>
</dbReference>
<proteinExistence type="inferred from homology"/>
<evidence type="ECO:0000256" key="2">
    <source>
        <dbReference type="ARBA" id="ARBA00022884"/>
    </source>
</evidence>